<reference evidence="3 4" key="1">
    <citation type="submission" date="2016-07" db="EMBL/GenBank/DDBJ databases">
        <title>Revisiting the taxonomy of the Elizabethkingia Genus using Whole-Genome Sequencing, Optical Mapping, and MALDI-TOF, along with proposal of three novel Elizabethkingia species: Elizabethkingia bruuniana sp. nov., Elizabethkingia ursingii sp. nov., and Elizabethkingia occulta sp. nov.</title>
        <authorList>
            <person name="Nicholson A.C."/>
        </authorList>
    </citation>
    <scope>NUCLEOTIDE SEQUENCE [LARGE SCALE GENOMIC DNA]</scope>
    <source>
        <strain evidence="3 4">F3201</strain>
    </source>
</reference>
<evidence type="ECO:0000313" key="3">
    <source>
        <dbReference type="EMBL" id="AQX03169.1"/>
    </source>
</evidence>
<dbReference type="EMBL" id="CP016374">
    <property type="protein sequence ID" value="AQX03169.1"/>
    <property type="molecule type" value="Genomic_DNA"/>
</dbReference>
<name>A0AAU8V5Z8_9FLAO</name>
<sequence>MPRIEYVAPRPPAKPDSPKDIPSMRVTDLSTKESYTLTLTQIEGFTFEEGFRYVLNIRITKLANPPVDGISKTYTLLQITSKVKE</sequence>
<dbReference type="Proteomes" id="UP000190848">
    <property type="component" value="Chromosome"/>
</dbReference>
<dbReference type="Pfam" id="PF14302">
    <property type="entry name" value="DUF4377"/>
    <property type="match status" value="1"/>
</dbReference>
<gene>
    <name evidence="3" type="ORF">BBD32_17750</name>
</gene>
<dbReference type="InterPro" id="IPR025485">
    <property type="entry name" value="DUF4377"/>
</dbReference>
<evidence type="ECO:0000313" key="4">
    <source>
        <dbReference type="Proteomes" id="UP000190848"/>
    </source>
</evidence>
<accession>A0AAU8V5Z8</accession>
<evidence type="ECO:0000256" key="1">
    <source>
        <dbReference type="SAM" id="MobiDB-lite"/>
    </source>
</evidence>
<protein>
    <recommendedName>
        <fullName evidence="2">DUF4377 domain-containing protein</fullName>
    </recommendedName>
</protein>
<feature type="domain" description="DUF4377" evidence="2">
    <location>
        <begin position="32"/>
        <end position="82"/>
    </location>
</feature>
<proteinExistence type="predicted"/>
<feature type="region of interest" description="Disordered" evidence="1">
    <location>
        <begin position="1"/>
        <end position="24"/>
    </location>
</feature>
<dbReference type="AlphaFoldDB" id="A0AAU8V5Z8"/>
<organism evidence="3 4">
    <name type="scientific">Elizabethkingia anophelis</name>
    <dbReference type="NCBI Taxonomy" id="1117645"/>
    <lineage>
        <taxon>Bacteria</taxon>
        <taxon>Pseudomonadati</taxon>
        <taxon>Bacteroidota</taxon>
        <taxon>Flavobacteriia</taxon>
        <taxon>Flavobacteriales</taxon>
        <taxon>Weeksellaceae</taxon>
        <taxon>Elizabethkingia</taxon>
    </lineage>
</organism>
<evidence type="ECO:0000259" key="2">
    <source>
        <dbReference type="Pfam" id="PF14302"/>
    </source>
</evidence>